<keyword evidence="15" id="KW-1207">Sterol metabolism</keyword>
<evidence type="ECO:0000256" key="11">
    <source>
        <dbReference type="ARBA" id="ARBA00022840"/>
    </source>
</evidence>
<protein>
    <recommendedName>
        <fullName evidence="17">Phosphomevalonate kinase</fullName>
        <ecNumber evidence="3">2.7.4.2</ecNumber>
    </recommendedName>
</protein>
<reference evidence="19" key="1">
    <citation type="submission" date="2020-09" db="EMBL/GenBank/DDBJ databases">
        <authorList>
            <person name="Kikuchi T."/>
        </authorList>
    </citation>
    <scope>NUCLEOTIDE SEQUENCE</scope>
    <source>
        <strain evidence="19">SH1</strain>
    </source>
</reference>
<dbReference type="Gene3D" id="3.40.50.300">
    <property type="entry name" value="P-loop containing nucleotide triphosphate hydrolases"/>
    <property type="match status" value="1"/>
</dbReference>
<evidence type="ECO:0000256" key="3">
    <source>
        <dbReference type="ARBA" id="ARBA00012958"/>
    </source>
</evidence>
<evidence type="ECO:0000313" key="20">
    <source>
        <dbReference type="Proteomes" id="UP000614601"/>
    </source>
</evidence>
<evidence type="ECO:0000256" key="10">
    <source>
        <dbReference type="ARBA" id="ARBA00022778"/>
    </source>
</evidence>
<dbReference type="Proteomes" id="UP000614601">
    <property type="component" value="Unassembled WGS sequence"/>
</dbReference>
<evidence type="ECO:0000256" key="1">
    <source>
        <dbReference type="ARBA" id="ARBA00004514"/>
    </source>
</evidence>
<keyword evidence="4" id="KW-0963">Cytoplasm</keyword>
<dbReference type="InterPro" id="IPR027417">
    <property type="entry name" value="P-loop_NTPase"/>
</dbReference>
<feature type="binding site" evidence="18">
    <location>
        <position position="142"/>
    </location>
    <ligand>
        <name>ATP</name>
        <dbReference type="ChEBI" id="CHEBI:30616"/>
    </ligand>
</feature>
<evidence type="ECO:0000256" key="14">
    <source>
        <dbReference type="ARBA" id="ARBA00023098"/>
    </source>
</evidence>
<evidence type="ECO:0000256" key="5">
    <source>
        <dbReference type="ARBA" id="ARBA00022516"/>
    </source>
</evidence>
<dbReference type="UniPathway" id="UPA00057">
    <property type="reaction ID" value="UER00099"/>
</dbReference>
<feature type="binding site" evidence="18">
    <location>
        <begin position="14"/>
        <end position="20"/>
    </location>
    <ligand>
        <name>ATP</name>
        <dbReference type="ChEBI" id="CHEBI:30616"/>
    </ligand>
</feature>
<organism evidence="19 20">
    <name type="scientific">Bursaphelenchus okinawaensis</name>
    <dbReference type="NCBI Taxonomy" id="465554"/>
    <lineage>
        <taxon>Eukaryota</taxon>
        <taxon>Metazoa</taxon>
        <taxon>Ecdysozoa</taxon>
        <taxon>Nematoda</taxon>
        <taxon>Chromadorea</taxon>
        <taxon>Rhabditida</taxon>
        <taxon>Tylenchina</taxon>
        <taxon>Tylenchomorpha</taxon>
        <taxon>Aphelenchoidea</taxon>
        <taxon>Aphelenchoididae</taxon>
        <taxon>Bursaphelenchus</taxon>
    </lineage>
</organism>
<evidence type="ECO:0000256" key="8">
    <source>
        <dbReference type="ARBA" id="ARBA00022741"/>
    </source>
</evidence>
<evidence type="ECO:0000256" key="7">
    <source>
        <dbReference type="ARBA" id="ARBA00022679"/>
    </source>
</evidence>
<dbReference type="EMBL" id="CAJFCW020000005">
    <property type="protein sequence ID" value="CAG9119710.1"/>
    <property type="molecule type" value="Genomic_DNA"/>
</dbReference>
<keyword evidence="20" id="KW-1185">Reference proteome</keyword>
<evidence type="ECO:0000256" key="6">
    <source>
        <dbReference type="ARBA" id="ARBA00022548"/>
    </source>
</evidence>
<evidence type="ECO:0000256" key="9">
    <source>
        <dbReference type="ARBA" id="ARBA00022777"/>
    </source>
</evidence>
<keyword evidence="11 18" id="KW-0067">ATP-binding</keyword>
<proteinExistence type="predicted"/>
<dbReference type="InterPro" id="IPR005919">
    <property type="entry name" value="Pmev_kin_anim"/>
</dbReference>
<evidence type="ECO:0000256" key="16">
    <source>
        <dbReference type="ARBA" id="ARBA00023221"/>
    </source>
</evidence>
<dbReference type="EMBL" id="CAJFDH010000005">
    <property type="protein sequence ID" value="CAD5224157.1"/>
    <property type="molecule type" value="Genomic_DNA"/>
</dbReference>
<keyword evidence="8 18" id="KW-0547">Nucleotide-binding</keyword>
<keyword evidence="7" id="KW-0808">Transferase</keyword>
<evidence type="ECO:0000256" key="15">
    <source>
        <dbReference type="ARBA" id="ARBA00023166"/>
    </source>
</evidence>
<feature type="binding site" evidence="18">
    <location>
        <position position="171"/>
    </location>
    <ligand>
        <name>ATP</name>
        <dbReference type="ChEBI" id="CHEBI:30616"/>
    </ligand>
</feature>
<dbReference type="AlphaFoldDB" id="A0A811L9E2"/>
<evidence type="ECO:0000256" key="17">
    <source>
        <dbReference type="ARBA" id="ARBA00034549"/>
    </source>
</evidence>
<name>A0A811L9E2_9BILA</name>
<evidence type="ECO:0000256" key="18">
    <source>
        <dbReference type="PIRSR" id="PIRSR036639-1"/>
    </source>
</evidence>
<dbReference type="GO" id="GO:0004631">
    <property type="term" value="F:phosphomevalonate kinase activity"/>
    <property type="evidence" value="ECO:0007669"/>
    <property type="project" value="UniProtKB-EC"/>
</dbReference>
<keyword evidence="6" id="KW-0153">Cholesterol metabolism</keyword>
<comment type="caution">
    <text evidence="19">The sequence shown here is derived from an EMBL/GenBank/DDBJ whole genome shotgun (WGS) entry which is preliminary data.</text>
</comment>
<keyword evidence="5" id="KW-0444">Lipid biosynthesis</keyword>
<dbReference type="GO" id="GO:0005524">
    <property type="term" value="F:ATP binding"/>
    <property type="evidence" value="ECO:0007669"/>
    <property type="project" value="UniProtKB-KW"/>
</dbReference>
<dbReference type="GO" id="GO:0019287">
    <property type="term" value="P:isopentenyl diphosphate biosynthetic process, mevalonate pathway"/>
    <property type="evidence" value="ECO:0007669"/>
    <property type="project" value="UniProtKB-UniPathway"/>
</dbReference>
<dbReference type="EC" id="2.7.4.2" evidence="3"/>
<evidence type="ECO:0000256" key="2">
    <source>
        <dbReference type="ARBA" id="ARBA00005017"/>
    </source>
</evidence>
<keyword evidence="16" id="KW-0753">Steroid metabolism</keyword>
<gene>
    <name evidence="19" type="ORF">BOKJ2_LOCUS10927</name>
</gene>
<keyword evidence="13" id="KW-0756">Sterol biosynthesis</keyword>
<dbReference type="OrthoDB" id="2401875at2759"/>
<dbReference type="PANTHER" id="PTHR13101">
    <property type="entry name" value="PHOSPHOMEVALONATE KINASE"/>
    <property type="match status" value="1"/>
</dbReference>
<dbReference type="PIRSF" id="PIRSF036639">
    <property type="entry name" value="PMK_anim"/>
    <property type="match status" value="1"/>
</dbReference>
<dbReference type="Proteomes" id="UP000783686">
    <property type="component" value="Unassembled WGS sequence"/>
</dbReference>
<evidence type="ECO:0000256" key="12">
    <source>
        <dbReference type="ARBA" id="ARBA00022955"/>
    </source>
</evidence>
<comment type="subcellular location">
    <subcellularLocation>
        <location evidence="1">Cytoplasm</location>
        <location evidence="1">Cytosol</location>
    </subcellularLocation>
</comment>
<keyword evidence="12" id="KW-0752">Steroid biosynthesis</keyword>
<evidence type="ECO:0000256" key="13">
    <source>
        <dbReference type="ARBA" id="ARBA00023011"/>
    </source>
</evidence>
<evidence type="ECO:0000256" key="4">
    <source>
        <dbReference type="ARBA" id="ARBA00022490"/>
    </source>
</evidence>
<sequence>MSDGPKVLLGFSGKRKSGKDYISDKVVEKAESLGLRIVRRGVSYPLKEEYGKLHGLDGEKLKFDFEYKEKVRKDMVVWGEEVRNKDPSYFCKKTVEAVPDLSSVDILIISDCRRLIDVEYFKSNYNSFFLRVEADMETRKERGWQFQEGVDDAESECGLDDFKGFDVVIRNGGDEEKLNFDLDRLFHKLNISIK</sequence>
<dbReference type="PANTHER" id="PTHR13101:SF1">
    <property type="entry name" value="PHOSPHOMEVALONATE KINASE"/>
    <property type="match status" value="1"/>
</dbReference>
<keyword evidence="9" id="KW-0418">Kinase</keyword>
<comment type="pathway">
    <text evidence="2">Isoprenoid biosynthesis; isopentenyl diphosphate biosynthesis via mevalonate pathway; isopentenyl diphosphate from (R)-mevalonate: step 2/3.</text>
</comment>
<dbReference type="GO" id="GO:0006695">
    <property type="term" value="P:cholesterol biosynthetic process"/>
    <property type="evidence" value="ECO:0007669"/>
    <property type="project" value="UniProtKB-KW"/>
</dbReference>
<dbReference type="GO" id="GO:0005829">
    <property type="term" value="C:cytosol"/>
    <property type="evidence" value="ECO:0007669"/>
    <property type="project" value="UniProtKB-SubCell"/>
</dbReference>
<accession>A0A811L9E2</accession>
<keyword evidence="14" id="KW-0443">Lipid metabolism</keyword>
<dbReference type="Pfam" id="PF04275">
    <property type="entry name" value="P-mevalo_kinase"/>
    <property type="match status" value="1"/>
</dbReference>
<evidence type="ECO:0000313" key="19">
    <source>
        <dbReference type="EMBL" id="CAD5224157.1"/>
    </source>
</evidence>
<keyword evidence="10" id="KW-0152">Cholesterol biosynthesis</keyword>